<accession>A0ABQ6WHU7</accession>
<evidence type="ECO:0000313" key="3">
    <source>
        <dbReference type="Proteomes" id="UP000325395"/>
    </source>
</evidence>
<evidence type="ECO:0008006" key="4">
    <source>
        <dbReference type="Google" id="ProtNLM"/>
    </source>
</evidence>
<organism evidence="2 3">
    <name type="scientific">Aspergillus pseudocaelatus</name>
    <dbReference type="NCBI Taxonomy" id="1825620"/>
    <lineage>
        <taxon>Eukaryota</taxon>
        <taxon>Fungi</taxon>
        <taxon>Dikarya</taxon>
        <taxon>Ascomycota</taxon>
        <taxon>Pezizomycotina</taxon>
        <taxon>Eurotiomycetes</taxon>
        <taxon>Eurotiomycetidae</taxon>
        <taxon>Eurotiales</taxon>
        <taxon>Aspergillaceae</taxon>
        <taxon>Aspergillus</taxon>
        <taxon>Aspergillus subgen. Circumdati</taxon>
    </lineage>
</organism>
<keyword evidence="1" id="KW-0812">Transmembrane</keyword>
<proteinExistence type="predicted"/>
<reference evidence="2 3" key="1">
    <citation type="submission" date="2019-04" db="EMBL/GenBank/DDBJ databases">
        <authorList>
            <consortium name="DOE Joint Genome Institute"/>
            <person name="Mondo S."/>
            <person name="Kjaerbolling I."/>
            <person name="Vesth T."/>
            <person name="Frisvad J.C."/>
            <person name="Nybo J.L."/>
            <person name="Theobald S."/>
            <person name="Kildgaard S."/>
            <person name="Isbrandt T."/>
            <person name="Kuo A."/>
            <person name="Sato A."/>
            <person name="Lyhne E.K."/>
            <person name="Kogle M.E."/>
            <person name="Wiebenga A."/>
            <person name="Kun R.S."/>
            <person name="Lubbers R.J."/>
            <person name="Makela M.R."/>
            <person name="Barry K."/>
            <person name="Chovatia M."/>
            <person name="Clum A."/>
            <person name="Daum C."/>
            <person name="Haridas S."/>
            <person name="He G."/>
            <person name="LaButti K."/>
            <person name="Lipzen A."/>
            <person name="Riley R."/>
            <person name="Salamov A."/>
            <person name="Simmons B.A."/>
            <person name="Magnuson J.K."/>
            <person name="Henrissat B."/>
            <person name="Mortensen U.H."/>
            <person name="Larsen T.O."/>
            <person name="Devries R.P."/>
            <person name="Grigoriev I.V."/>
            <person name="Machida M."/>
            <person name="Baker S.E."/>
            <person name="Andersen M.R."/>
            <person name="Cantor M.N."/>
            <person name="Hua S.X."/>
        </authorList>
    </citation>
    <scope>NUCLEOTIDE SEQUENCE [LARGE SCALE GENOMIC DNA]</scope>
    <source>
        <strain evidence="2 3">CBS 117616</strain>
    </source>
</reference>
<evidence type="ECO:0000313" key="2">
    <source>
        <dbReference type="EMBL" id="KAE8416722.1"/>
    </source>
</evidence>
<keyword evidence="3" id="KW-1185">Reference proteome</keyword>
<protein>
    <recommendedName>
        <fullName evidence="4">Transmembrane protein</fullName>
    </recommendedName>
</protein>
<evidence type="ECO:0000256" key="1">
    <source>
        <dbReference type="SAM" id="Phobius"/>
    </source>
</evidence>
<keyword evidence="1" id="KW-1133">Transmembrane helix</keyword>
<keyword evidence="1" id="KW-0472">Membrane</keyword>
<sequence>MDGWAGWLLWFMDVGYGFKFLVYVLGGGVVGRRGCMIVRAWMDGLFMVRGLCWSKRDRTRSAVCLLTCLIVGSLVRIQSRRGILILKT</sequence>
<dbReference type="EMBL" id="ML735748">
    <property type="protein sequence ID" value="KAE8416722.1"/>
    <property type="molecule type" value="Genomic_DNA"/>
</dbReference>
<name>A0ABQ6WHU7_9EURO</name>
<dbReference type="Proteomes" id="UP000325395">
    <property type="component" value="Unassembled WGS sequence"/>
</dbReference>
<gene>
    <name evidence="2" type="ORF">BDV36DRAFT_259502</name>
</gene>
<feature type="transmembrane region" description="Helical" evidence="1">
    <location>
        <begin position="20"/>
        <end position="41"/>
    </location>
</feature>